<organism evidence="6 7">
    <name type="scientific">Chromobacterium violaceum</name>
    <dbReference type="NCBI Taxonomy" id="536"/>
    <lineage>
        <taxon>Bacteria</taxon>
        <taxon>Pseudomonadati</taxon>
        <taxon>Pseudomonadota</taxon>
        <taxon>Betaproteobacteria</taxon>
        <taxon>Neisseriales</taxon>
        <taxon>Chromobacteriaceae</taxon>
        <taxon>Chromobacterium</taxon>
    </lineage>
</organism>
<dbReference type="GO" id="GO:0046872">
    <property type="term" value="F:metal ion binding"/>
    <property type="evidence" value="ECO:0007669"/>
    <property type="project" value="InterPro"/>
</dbReference>
<evidence type="ECO:0000256" key="1">
    <source>
        <dbReference type="ARBA" id="ARBA00022598"/>
    </source>
</evidence>
<keyword evidence="7" id="KW-1185">Reference proteome</keyword>
<dbReference type="Pfam" id="PF02655">
    <property type="entry name" value="ATP-grasp_3"/>
    <property type="match status" value="1"/>
</dbReference>
<evidence type="ECO:0000313" key="7">
    <source>
        <dbReference type="Proteomes" id="UP000196342"/>
    </source>
</evidence>
<accession>A0A202BG78</accession>
<dbReference type="Proteomes" id="UP000196342">
    <property type="component" value="Unassembled WGS sequence"/>
</dbReference>
<evidence type="ECO:0000256" key="2">
    <source>
        <dbReference type="ARBA" id="ARBA00022741"/>
    </source>
</evidence>
<dbReference type="InterPro" id="IPR003806">
    <property type="entry name" value="ATP-grasp_PylC-type"/>
</dbReference>
<proteinExistence type="predicted"/>
<dbReference type="InterPro" id="IPR052032">
    <property type="entry name" value="ATP-dep_AA_Ligase"/>
</dbReference>
<dbReference type="RefSeq" id="WP_087697017.1">
    <property type="nucleotide sequence ID" value="NZ_JABXOB010000002.1"/>
</dbReference>
<dbReference type="GO" id="GO:0005524">
    <property type="term" value="F:ATP binding"/>
    <property type="evidence" value="ECO:0007669"/>
    <property type="project" value="UniProtKB-UniRule"/>
</dbReference>
<keyword evidence="1" id="KW-0436">Ligase</keyword>
<keyword evidence="3 4" id="KW-0067">ATP-binding</keyword>
<dbReference type="Gene3D" id="3.30.470.20">
    <property type="entry name" value="ATP-grasp fold, B domain"/>
    <property type="match status" value="1"/>
</dbReference>
<evidence type="ECO:0000313" key="6">
    <source>
        <dbReference type="EMBL" id="OVE50468.1"/>
    </source>
</evidence>
<name>A0A202BG78_CHRVL</name>
<dbReference type="GO" id="GO:0016874">
    <property type="term" value="F:ligase activity"/>
    <property type="evidence" value="ECO:0007669"/>
    <property type="project" value="UniProtKB-KW"/>
</dbReference>
<dbReference type="SUPFAM" id="SSF56059">
    <property type="entry name" value="Glutathione synthetase ATP-binding domain-like"/>
    <property type="match status" value="1"/>
</dbReference>
<keyword evidence="2 4" id="KW-0547">Nucleotide-binding</keyword>
<dbReference type="EMBL" id="NHOO01000001">
    <property type="protein sequence ID" value="OVE50468.1"/>
    <property type="molecule type" value="Genomic_DNA"/>
</dbReference>
<protein>
    <recommendedName>
        <fullName evidence="5">ATP-grasp domain-containing protein</fullName>
    </recommendedName>
</protein>
<dbReference type="PANTHER" id="PTHR43585:SF2">
    <property type="entry name" value="ATP-GRASP ENZYME FSQD"/>
    <property type="match status" value="1"/>
</dbReference>
<feature type="domain" description="ATP-grasp" evidence="5">
    <location>
        <begin position="111"/>
        <end position="293"/>
    </location>
</feature>
<reference evidence="6 7" key="1">
    <citation type="submission" date="2017-05" db="EMBL/GenBank/DDBJ databases">
        <title>Chromobacterium violaceum GHPS1 isolated from Hydrocarbon polluted soil in French Guiana display an awesome secondary metabolite arsenal and a battery of drug and heavy-metal-resistance and detoxification of xenobiotics proteins.</title>
        <authorList>
            <person name="Belbahri L."/>
        </authorList>
    </citation>
    <scope>NUCLEOTIDE SEQUENCE [LARGE SCALE GENOMIC DNA]</scope>
    <source>
        <strain evidence="6 7">GHPS1</strain>
    </source>
</reference>
<dbReference type="Gene3D" id="3.40.50.20">
    <property type="match status" value="1"/>
</dbReference>
<comment type="caution">
    <text evidence="6">The sequence shown here is derived from an EMBL/GenBank/DDBJ whole genome shotgun (WGS) entry which is preliminary data.</text>
</comment>
<sequence length="392" mass="43793">MKILIIHQVPYPKMQYHLGLDHQQHDITYIGYPARMADLPASLRAQRLLLNDGEDLADGVIRQTSPQDGYQAVLSLSEFGILQAYRVRQHLGVPGDDLAMLQRVRDKVAMKAALHGSGIDFPRFFPAQGLSAPDWQGQTVLKPRKGASSEGVRIYPTMDQAWAAFAELQDGEDWQLEEYIEGSIHHADGLVQAGQLVDLTVSRYLNKPVDFAEGNPLGSYQLPTDPRHFAFAVDVVQALGIRDGCLHLEFFETADKRLVFLEVANRMGGAGVVDAHWRHGGIHLPSHEIAIRLGLPRPRPQPGSGRFHGWLVFPGHHLGEGEADLRLPEDLASDPRVDRLHTLPAGQALSQHITYHEWQVPVFIEASDESPQALAVFFNDCMRRIQINRRPI</sequence>
<evidence type="ECO:0000259" key="5">
    <source>
        <dbReference type="PROSITE" id="PS50975"/>
    </source>
</evidence>
<dbReference type="InterPro" id="IPR011761">
    <property type="entry name" value="ATP-grasp"/>
</dbReference>
<dbReference type="PANTHER" id="PTHR43585">
    <property type="entry name" value="FUMIPYRROLE BIOSYNTHESIS PROTEIN C"/>
    <property type="match status" value="1"/>
</dbReference>
<dbReference type="AlphaFoldDB" id="A0A202BG78"/>
<evidence type="ECO:0000256" key="3">
    <source>
        <dbReference type="ARBA" id="ARBA00022840"/>
    </source>
</evidence>
<dbReference type="PROSITE" id="PS50975">
    <property type="entry name" value="ATP_GRASP"/>
    <property type="match status" value="1"/>
</dbReference>
<gene>
    <name evidence="6" type="ORF">CBW21_00300</name>
</gene>
<evidence type="ECO:0000256" key="4">
    <source>
        <dbReference type="PROSITE-ProRule" id="PRU00409"/>
    </source>
</evidence>